<dbReference type="InterPro" id="IPR000182">
    <property type="entry name" value="GNAT_dom"/>
</dbReference>
<dbReference type="Pfam" id="PF00583">
    <property type="entry name" value="Acetyltransf_1"/>
    <property type="match status" value="1"/>
</dbReference>
<evidence type="ECO:0000313" key="5">
    <source>
        <dbReference type="Proteomes" id="UP000619033"/>
    </source>
</evidence>
<dbReference type="Gene3D" id="3.40.630.30">
    <property type="match status" value="1"/>
</dbReference>
<dbReference type="CDD" id="cd04301">
    <property type="entry name" value="NAT_SF"/>
    <property type="match status" value="1"/>
</dbReference>
<evidence type="ECO:0000259" key="3">
    <source>
        <dbReference type="PROSITE" id="PS51186"/>
    </source>
</evidence>
<keyword evidence="2" id="KW-0012">Acyltransferase</keyword>
<dbReference type="InterPro" id="IPR016181">
    <property type="entry name" value="Acyl_CoA_acyltransferase"/>
</dbReference>
<dbReference type="Proteomes" id="UP000619033">
    <property type="component" value="Unassembled WGS sequence"/>
</dbReference>
<sequence length="146" mass="16590">MNIRDAGQEDEAAWRALWAGYLAFYGVELPETQTALTWARIMGDGPMNLRLAKEGGRVIGFALWNHHPSSWAMADDLYLEDLFVDPQARGKGLGRALIADLFNIAKARGFSRVWWMTEEGNAQARRLYDSLSDYDGHIRYRTRLAP</sequence>
<reference evidence="4" key="1">
    <citation type="submission" date="2021-01" db="EMBL/GenBank/DDBJ databases">
        <title>Genome seq and assembly of Tabrizicola sp. KVB23.</title>
        <authorList>
            <person name="Chhetri G."/>
        </authorList>
    </citation>
    <scope>NUCLEOTIDE SEQUENCE</scope>
    <source>
        <strain evidence="4">KVB23</strain>
    </source>
</reference>
<proteinExistence type="predicted"/>
<evidence type="ECO:0000256" key="1">
    <source>
        <dbReference type="ARBA" id="ARBA00022679"/>
    </source>
</evidence>
<name>A0A8J7MMV3_9RHOB</name>
<feature type="domain" description="N-acetyltransferase" evidence="3">
    <location>
        <begin position="1"/>
        <end position="145"/>
    </location>
</feature>
<organism evidence="4 5">
    <name type="scientific">Fuscibacter oryzae</name>
    <dbReference type="NCBI Taxonomy" id="2803939"/>
    <lineage>
        <taxon>Bacteria</taxon>
        <taxon>Pseudomonadati</taxon>
        <taxon>Pseudomonadota</taxon>
        <taxon>Alphaproteobacteria</taxon>
        <taxon>Rhodobacterales</taxon>
        <taxon>Paracoccaceae</taxon>
        <taxon>Fuscibacter</taxon>
    </lineage>
</organism>
<evidence type="ECO:0000256" key="2">
    <source>
        <dbReference type="ARBA" id="ARBA00023315"/>
    </source>
</evidence>
<dbReference type="AlphaFoldDB" id="A0A8J7MMV3"/>
<dbReference type="EMBL" id="JAESVP010000002">
    <property type="protein sequence ID" value="MBL4927117.1"/>
    <property type="molecule type" value="Genomic_DNA"/>
</dbReference>
<dbReference type="PANTHER" id="PTHR10545">
    <property type="entry name" value="DIAMINE N-ACETYLTRANSFERASE"/>
    <property type="match status" value="1"/>
</dbReference>
<dbReference type="PROSITE" id="PS51186">
    <property type="entry name" value="GNAT"/>
    <property type="match status" value="1"/>
</dbReference>
<evidence type="ECO:0000313" key="4">
    <source>
        <dbReference type="EMBL" id="MBL4927117.1"/>
    </source>
</evidence>
<gene>
    <name evidence="4" type="ORF">JI744_03265</name>
</gene>
<dbReference type="GO" id="GO:0008080">
    <property type="term" value="F:N-acetyltransferase activity"/>
    <property type="evidence" value="ECO:0007669"/>
    <property type="project" value="TreeGrafter"/>
</dbReference>
<keyword evidence="1" id="KW-0808">Transferase</keyword>
<dbReference type="SUPFAM" id="SSF55729">
    <property type="entry name" value="Acyl-CoA N-acyltransferases (Nat)"/>
    <property type="match status" value="1"/>
</dbReference>
<accession>A0A8J7MMV3</accession>
<dbReference type="InterPro" id="IPR051016">
    <property type="entry name" value="Diverse_Substrate_AcTransf"/>
</dbReference>
<keyword evidence="5" id="KW-1185">Reference proteome</keyword>
<dbReference type="RefSeq" id="WP_202658273.1">
    <property type="nucleotide sequence ID" value="NZ_JAESVP010000002.1"/>
</dbReference>
<comment type="caution">
    <text evidence="4">The sequence shown here is derived from an EMBL/GenBank/DDBJ whole genome shotgun (WGS) entry which is preliminary data.</text>
</comment>
<dbReference type="PANTHER" id="PTHR10545:SF42">
    <property type="entry name" value="ACETYLTRANSFERASE"/>
    <property type="match status" value="1"/>
</dbReference>
<protein>
    <submittedName>
        <fullName evidence="4">GNAT family N-acetyltransferase</fullName>
    </submittedName>
</protein>